<reference evidence="1" key="1">
    <citation type="submission" date="2021-06" db="EMBL/GenBank/DDBJ databases">
        <title>Comparative genomics, transcriptomics and evolutionary studies reveal genomic signatures of adaptation to plant cell wall in hemibiotrophic fungi.</title>
        <authorList>
            <consortium name="DOE Joint Genome Institute"/>
            <person name="Baroncelli R."/>
            <person name="Diaz J.F."/>
            <person name="Benocci T."/>
            <person name="Peng M."/>
            <person name="Battaglia E."/>
            <person name="Haridas S."/>
            <person name="Andreopoulos W."/>
            <person name="Labutti K."/>
            <person name="Pangilinan J."/>
            <person name="Floch G.L."/>
            <person name="Makela M.R."/>
            <person name="Henrissat B."/>
            <person name="Grigoriev I.V."/>
            <person name="Crouch J.A."/>
            <person name="De Vries R.P."/>
            <person name="Sukno S.A."/>
            <person name="Thon M.R."/>
        </authorList>
    </citation>
    <scope>NUCLEOTIDE SEQUENCE</scope>
    <source>
        <strain evidence="1">CBS 193.32</strain>
    </source>
</reference>
<dbReference type="Proteomes" id="UP001224890">
    <property type="component" value="Unassembled WGS sequence"/>
</dbReference>
<evidence type="ECO:0000313" key="1">
    <source>
        <dbReference type="EMBL" id="KAK1659838.1"/>
    </source>
</evidence>
<dbReference type="AlphaFoldDB" id="A0AAJ0ESU3"/>
<comment type="caution">
    <text evidence="1">The sequence shown here is derived from an EMBL/GenBank/DDBJ whole genome shotgun (WGS) entry which is preliminary data.</text>
</comment>
<keyword evidence="2" id="KW-1185">Reference proteome</keyword>
<dbReference type="RefSeq" id="XP_060424602.1">
    <property type="nucleotide sequence ID" value="XM_060576007.1"/>
</dbReference>
<gene>
    <name evidence="1" type="ORF">BDP55DRAFT_678654</name>
</gene>
<organism evidence="1 2">
    <name type="scientific">Colletotrichum godetiae</name>
    <dbReference type="NCBI Taxonomy" id="1209918"/>
    <lineage>
        <taxon>Eukaryota</taxon>
        <taxon>Fungi</taxon>
        <taxon>Dikarya</taxon>
        <taxon>Ascomycota</taxon>
        <taxon>Pezizomycotina</taxon>
        <taxon>Sordariomycetes</taxon>
        <taxon>Hypocreomycetidae</taxon>
        <taxon>Glomerellales</taxon>
        <taxon>Glomerellaceae</taxon>
        <taxon>Colletotrichum</taxon>
        <taxon>Colletotrichum acutatum species complex</taxon>
    </lineage>
</organism>
<accession>A0AAJ0ESU3</accession>
<protein>
    <submittedName>
        <fullName evidence="1">Uncharacterized protein</fullName>
    </submittedName>
</protein>
<dbReference type="EMBL" id="JAHMHR010000056">
    <property type="protein sequence ID" value="KAK1659838.1"/>
    <property type="molecule type" value="Genomic_DNA"/>
</dbReference>
<sequence>MYYNYFLSPLSPQLTHCTASIQQFSASSANLVQGVFEGCVFQRALEVSSLWRKERADGSLQTNCITAHIPNIEGQDITFVIRVAHDPGFAIIGYLQFQDSFEVKLSRT</sequence>
<dbReference type="GeneID" id="85460533"/>
<proteinExistence type="predicted"/>
<evidence type="ECO:0000313" key="2">
    <source>
        <dbReference type="Proteomes" id="UP001224890"/>
    </source>
</evidence>
<name>A0AAJ0ESU3_9PEZI</name>